<name>A0A9D9N4E2_9BACT</name>
<evidence type="ECO:0000313" key="18">
    <source>
        <dbReference type="Proteomes" id="UP000823641"/>
    </source>
</evidence>
<evidence type="ECO:0000313" key="17">
    <source>
        <dbReference type="EMBL" id="MBO8459783.1"/>
    </source>
</evidence>
<evidence type="ECO:0000256" key="1">
    <source>
        <dbReference type="ARBA" id="ARBA00001206"/>
    </source>
</evidence>
<dbReference type="CDD" id="cd24015">
    <property type="entry name" value="ASKHA_NBD_PanK-III"/>
    <property type="match status" value="1"/>
</dbReference>
<dbReference type="Gene3D" id="3.30.420.40">
    <property type="match status" value="2"/>
</dbReference>
<evidence type="ECO:0000256" key="15">
    <source>
        <dbReference type="ARBA" id="ARBA00040883"/>
    </source>
</evidence>
<evidence type="ECO:0000256" key="16">
    <source>
        <dbReference type="HAMAP-Rule" id="MF_01274"/>
    </source>
</evidence>
<comment type="pathway">
    <text evidence="4 16">Cofactor biosynthesis; coenzyme A biosynthesis; CoA from (R)-pantothenate: step 1/5.</text>
</comment>
<evidence type="ECO:0000256" key="4">
    <source>
        <dbReference type="ARBA" id="ARBA00005225"/>
    </source>
</evidence>
<feature type="binding site" evidence="16">
    <location>
        <position position="86"/>
    </location>
    <ligand>
        <name>substrate</name>
    </ligand>
</feature>
<evidence type="ECO:0000256" key="10">
    <source>
        <dbReference type="ARBA" id="ARBA00022777"/>
    </source>
</evidence>
<feature type="binding site" evidence="16">
    <location>
        <begin position="6"/>
        <end position="13"/>
    </location>
    <ligand>
        <name>ATP</name>
        <dbReference type="ChEBI" id="CHEBI:30616"/>
    </ligand>
</feature>
<evidence type="ECO:0000256" key="5">
    <source>
        <dbReference type="ARBA" id="ARBA00011738"/>
    </source>
</evidence>
<feature type="active site" description="Proton acceptor" evidence="16">
    <location>
        <position position="95"/>
    </location>
</feature>
<comment type="catalytic activity">
    <reaction evidence="1 16">
        <text>(R)-pantothenate + ATP = (R)-4'-phosphopantothenate + ADP + H(+)</text>
        <dbReference type="Rhea" id="RHEA:16373"/>
        <dbReference type="ChEBI" id="CHEBI:10986"/>
        <dbReference type="ChEBI" id="CHEBI:15378"/>
        <dbReference type="ChEBI" id="CHEBI:29032"/>
        <dbReference type="ChEBI" id="CHEBI:30616"/>
        <dbReference type="ChEBI" id="CHEBI:456216"/>
        <dbReference type="EC" id="2.7.1.33"/>
    </reaction>
</comment>
<dbReference type="GO" id="GO:0005524">
    <property type="term" value="F:ATP binding"/>
    <property type="evidence" value="ECO:0007669"/>
    <property type="project" value="UniProtKB-UniRule"/>
</dbReference>
<reference evidence="17" key="1">
    <citation type="submission" date="2020-10" db="EMBL/GenBank/DDBJ databases">
        <authorList>
            <person name="Gilroy R."/>
        </authorList>
    </citation>
    <scope>NUCLEOTIDE SEQUENCE</scope>
    <source>
        <strain evidence="17">G3-3990</strain>
    </source>
</reference>
<comment type="cofactor">
    <cofactor evidence="16">
        <name>NH4(+)</name>
        <dbReference type="ChEBI" id="CHEBI:28938"/>
    </cofactor>
    <cofactor evidence="16">
        <name>K(+)</name>
        <dbReference type="ChEBI" id="CHEBI:29103"/>
    </cofactor>
    <text evidence="16">A monovalent cation. Ammonium or potassium.</text>
</comment>
<keyword evidence="7 16" id="KW-0963">Cytoplasm</keyword>
<dbReference type="GO" id="GO:0005737">
    <property type="term" value="C:cytoplasm"/>
    <property type="evidence" value="ECO:0007669"/>
    <property type="project" value="UniProtKB-SubCell"/>
</dbReference>
<comment type="subunit">
    <text evidence="5 16">Homodimer.</text>
</comment>
<keyword evidence="11 16" id="KW-0067">ATP-binding</keyword>
<dbReference type="GO" id="GO:0046872">
    <property type="term" value="F:metal ion binding"/>
    <property type="evidence" value="ECO:0007669"/>
    <property type="project" value="UniProtKB-KW"/>
</dbReference>
<evidence type="ECO:0000256" key="2">
    <source>
        <dbReference type="ARBA" id="ARBA00001958"/>
    </source>
</evidence>
<feature type="binding site" evidence="16">
    <location>
        <position position="119"/>
    </location>
    <ligand>
        <name>ATP</name>
        <dbReference type="ChEBI" id="CHEBI:30616"/>
    </ligand>
</feature>
<dbReference type="InterPro" id="IPR004619">
    <property type="entry name" value="Type_III_PanK"/>
</dbReference>
<evidence type="ECO:0000256" key="3">
    <source>
        <dbReference type="ARBA" id="ARBA00004496"/>
    </source>
</evidence>
<dbReference type="Proteomes" id="UP000823641">
    <property type="component" value="Unassembled WGS sequence"/>
</dbReference>
<comment type="caution">
    <text evidence="17">The sequence shown here is derived from an EMBL/GenBank/DDBJ whole genome shotgun (WGS) entry which is preliminary data.</text>
</comment>
<dbReference type="InterPro" id="IPR043129">
    <property type="entry name" value="ATPase_NBD"/>
</dbReference>
<evidence type="ECO:0000256" key="13">
    <source>
        <dbReference type="ARBA" id="ARBA00022993"/>
    </source>
</evidence>
<feature type="binding site" evidence="16">
    <location>
        <position position="173"/>
    </location>
    <ligand>
        <name>substrate</name>
    </ligand>
</feature>
<dbReference type="EC" id="2.7.1.33" evidence="6 16"/>
<comment type="function">
    <text evidence="16">Catalyzes the phosphorylation of pantothenate (Pan), the first step in CoA biosynthesis.</text>
</comment>
<dbReference type="PANTHER" id="PTHR34265">
    <property type="entry name" value="TYPE III PANTOTHENATE KINASE"/>
    <property type="match status" value="1"/>
</dbReference>
<feature type="binding site" evidence="16">
    <location>
        <position position="116"/>
    </location>
    <ligand>
        <name>K(+)</name>
        <dbReference type="ChEBI" id="CHEBI:29103"/>
    </ligand>
</feature>
<keyword evidence="10 16" id="KW-0418">Kinase</keyword>
<dbReference type="AlphaFoldDB" id="A0A9D9N4E2"/>
<evidence type="ECO:0000256" key="11">
    <source>
        <dbReference type="ARBA" id="ARBA00022840"/>
    </source>
</evidence>
<comment type="subcellular location">
    <subcellularLocation>
        <location evidence="3 16">Cytoplasm</location>
    </subcellularLocation>
</comment>
<sequence>MNLCVDQGNSRIKIAVFDGNRLVDTYLFKRFESSLADEIFRTYPIERAIFCSVCVENDAVRTWLADHLDNYIELSYKTPIPLVNTYSTPQTLGNDRLAAAVGAYSLGAGNPLLVIDAGSAITYDLVSADGQFVGGNIAPGMKMRFCALHDYTSSLPYVEPSEKDIYELTGKDTRKAILNGVMNGILYEMEGYIRHYREIYPYLSVFLTGGNFSYFHNRLKITTFAERNLVLIGLNRILEYNV</sequence>
<dbReference type="SUPFAM" id="SSF53067">
    <property type="entry name" value="Actin-like ATPase domain"/>
    <property type="match status" value="2"/>
</dbReference>
<comment type="cofactor">
    <cofactor evidence="2">
        <name>K(+)</name>
        <dbReference type="ChEBI" id="CHEBI:29103"/>
    </cofactor>
</comment>
<feature type="binding site" evidence="16">
    <location>
        <begin position="93"/>
        <end position="96"/>
    </location>
    <ligand>
        <name>substrate</name>
    </ligand>
</feature>
<dbReference type="GO" id="GO:0015937">
    <property type="term" value="P:coenzyme A biosynthetic process"/>
    <property type="evidence" value="ECO:0007669"/>
    <property type="project" value="UniProtKB-UniRule"/>
</dbReference>
<evidence type="ECO:0000256" key="14">
    <source>
        <dbReference type="ARBA" id="ARBA00038036"/>
    </source>
</evidence>
<evidence type="ECO:0000256" key="7">
    <source>
        <dbReference type="ARBA" id="ARBA00022490"/>
    </source>
</evidence>
<dbReference type="Pfam" id="PF03309">
    <property type="entry name" value="Pan_kinase"/>
    <property type="match status" value="1"/>
</dbReference>
<dbReference type="NCBIfam" id="TIGR00671">
    <property type="entry name" value="baf"/>
    <property type="match status" value="1"/>
</dbReference>
<comment type="similarity">
    <text evidence="14 16">Belongs to the type III pantothenate kinase family.</text>
</comment>
<keyword evidence="16" id="KW-0479">Metal-binding</keyword>
<dbReference type="HAMAP" id="MF_01274">
    <property type="entry name" value="Pantothen_kinase_3"/>
    <property type="match status" value="1"/>
</dbReference>
<keyword evidence="8 16" id="KW-0808">Transferase</keyword>
<keyword evidence="9 16" id="KW-0547">Nucleotide-binding</keyword>
<dbReference type="GO" id="GO:0004594">
    <property type="term" value="F:pantothenate kinase activity"/>
    <property type="evidence" value="ECO:0007669"/>
    <property type="project" value="UniProtKB-UniRule"/>
</dbReference>
<proteinExistence type="inferred from homology"/>
<evidence type="ECO:0000256" key="12">
    <source>
        <dbReference type="ARBA" id="ARBA00022958"/>
    </source>
</evidence>
<reference evidence="17" key="2">
    <citation type="journal article" date="2021" name="PeerJ">
        <title>Extensive microbial diversity within the chicken gut microbiome revealed by metagenomics and culture.</title>
        <authorList>
            <person name="Gilroy R."/>
            <person name="Ravi A."/>
            <person name="Getino M."/>
            <person name="Pursley I."/>
            <person name="Horton D.L."/>
            <person name="Alikhan N.F."/>
            <person name="Baker D."/>
            <person name="Gharbi K."/>
            <person name="Hall N."/>
            <person name="Watson M."/>
            <person name="Adriaenssens E.M."/>
            <person name="Foster-Nyarko E."/>
            <person name="Jarju S."/>
            <person name="Secka A."/>
            <person name="Antonio M."/>
            <person name="Oren A."/>
            <person name="Chaudhuri R.R."/>
            <person name="La Ragione R."/>
            <person name="Hildebrand F."/>
            <person name="Pallen M.J."/>
        </authorList>
    </citation>
    <scope>NUCLEOTIDE SEQUENCE</scope>
    <source>
        <strain evidence="17">G3-3990</strain>
    </source>
</reference>
<gene>
    <name evidence="16" type="primary">coaX</name>
    <name evidence="17" type="ORF">IAA73_05550</name>
</gene>
<evidence type="ECO:0000256" key="9">
    <source>
        <dbReference type="ARBA" id="ARBA00022741"/>
    </source>
</evidence>
<protein>
    <recommendedName>
        <fullName evidence="15 16">Type III pantothenate kinase</fullName>
        <ecNumber evidence="6 16">2.7.1.33</ecNumber>
    </recommendedName>
    <alternativeName>
        <fullName evidence="16">PanK-III</fullName>
    </alternativeName>
    <alternativeName>
        <fullName evidence="16">Pantothenic acid kinase</fullName>
    </alternativeName>
</protein>
<dbReference type="EMBL" id="JADIMG010000055">
    <property type="protein sequence ID" value="MBO8459783.1"/>
    <property type="molecule type" value="Genomic_DNA"/>
</dbReference>
<organism evidence="17 18">
    <name type="scientific">Candidatus Gallipaludibacter merdavium</name>
    <dbReference type="NCBI Taxonomy" id="2840839"/>
    <lineage>
        <taxon>Bacteria</taxon>
        <taxon>Pseudomonadati</taxon>
        <taxon>Bacteroidota</taxon>
        <taxon>Bacteroidia</taxon>
        <taxon>Bacteroidales</taxon>
        <taxon>Candidatus Gallipaludibacter</taxon>
    </lineage>
</organism>
<accession>A0A9D9N4E2</accession>
<keyword evidence="13 16" id="KW-0173">Coenzyme A biosynthesis</keyword>
<evidence type="ECO:0000256" key="8">
    <source>
        <dbReference type="ARBA" id="ARBA00022679"/>
    </source>
</evidence>
<keyword evidence="12 16" id="KW-0630">Potassium</keyword>
<dbReference type="PANTHER" id="PTHR34265:SF1">
    <property type="entry name" value="TYPE III PANTOTHENATE KINASE"/>
    <property type="match status" value="1"/>
</dbReference>
<evidence type="ECO:0000256" key="6">
    <source>
        <dbReference type="ARBA" id="ARBA00012102"/>
    </source>
</evidence>